<protein>
    <recommendedName>
        <fullName evidence="3">methylated-DNA--[protein]-cysteine S-methyltransferase</fullName>
        <ecNumber evidence="3">2.1.1.63</ecNumber>
    </recommendedName>
</protein>
<reference evidence="11" key="1">
    <citation type="submission" date="2016-10" db="EMBL/GenBank/DDBJ databases">
        <authorList>
            <person name="Varghese N."/>
            <person name="Submissions S."/>
        </authorList>
    </citation>
    <scope>NUCLEOTIDE SEQUENCE [LARGE SCALE GENOMIC DNA]</scope>
    <source>
        <strain evidence="11">DSM 3669</strain>
    </source>
</reference>
<dbReference type="CDD" id="cd06445">
    <property type="entry name" value="ATase"/>
    <property type="match status" value="1"/>
</dbReference>
<dbReference type="SUPFAM" id="SSF53155">
    <property type="entry name" value="Methylated DNA-protein cysteine methyltransferase domain"/>
    <property type="match status" value="1"/>
</dbReference>
<dbReference type="Pfam" id="PF01035">
    <property type="entry name" value="DNA_binding_1"/>
    <property type="match status" value="1"/>
</dbReference>
<accession>A0A1I6E9W5</accession>
<dbReference type="GO" id="GO:0032259">
    <property type="term" value="P:methylation"/>
    <property type="evidence" value="ECO:0007669"/>
    <property type="project" value="UniProtKB-KW"/>
</dbReference>
<dbReference type="Proteomes" id="UP000199584">
    <property type="component" value="Unassembled WGS sequence"/>
</dbReference>
<keyword evidence="7" id="KW-0234">DNA repair</keyword>
<dbReference type="Gene3D" id="1.10.10.10">
    <property type="entry name" value="Winged helix-like DNA-binding domain superfamily/Winged helix DNA-binding domain"/>
    <property type="match status" value="1"/>
</dbReference>
<evidence type="ECO:0000256" key="8">
    <source>
        <dbReference type="ARBA" id="ARBA00049348"/>
    </source>
</evidence>
<organism evidence="10 11">
    <name type="scientific">Desulfoscipio geothermicus DSM 3669</name>
    <dbReference type="NCBI Taxonomy" id="1121426"/>
    <lineage>
        <taxon>Bacteria</taxon>
        <taxon>Bacillati</taxon>
        <taxon>Bacillota</taxon>
        <taxon>Clostridia</taxon>
        <taxon>Eubacteriales</taxon>
        <taxon>Desulfallaceae</taxon>
        <taxon>Desulfoscipio</taxon>
    </lineage>
</organism>
<comment type="catalytic activity">
    <reaction evidence="1">
        <text>a 4-O-methyl-thymidine in DNA + L-cysteinyl-[protein] = a thymidine in DNA + S-methyl-L-cysteinyl-[protein]</text>
        <dbReference type="Rhea" id="RHEA:53428"/>
        <dbReference type="Rhea" id="RHEA-COMP:10131"/>
        <dbReference type="Rhea" id="RHEA-COMP:10132"/>
        <dbReference type="Rhea" id="RHEA-COMP:13555"/>
        <dbReference type="Rhea" id="RHEA-COMP:13556"/>
        <dbReference type="ChEBI" id="CHEBI:29950"/>
        <dbReference type="ChEBI" id="CHEBI:82612"/>
        <dbReference type="ChEBI" id="CHEBI:137386"/>
        <dbReference type="ChEBI" id="CHEBI:137387"/>
        <dbReference type="EC" id="2.1.1.63"/>
    </reaction>
</comment>
<keyword evidence="6" id="KW-0227">DNA damage</keyword>
<evidence type="ECO:0000313" key="11">
    <source>
        <dbReference type="Proteomes" id="UP000199584"/>
    </source>
</evidence>
<dbReference type="AlphaFoldDB" id="A0A1I6E9W5"/>
<evidence type="ECO:0000256" key="5">
    <source>
        <dbReference type="ARBA" id="ARBA00022679"/>
    </source>
</evidence>
<dbReference type="PROSITE" id="PS00374">
    <property type="entry name" value="MGMT"/>
    <property type="match status" value="1"/>
</dbReference>
<evidence type="ECO:0000256" key="6">
    <source>
        <dbReference type="ARBA" id="ARBA00022763"/>
    </source>
</evidence>
<dbReference type="STRING" id="39060.SAMN05660706_1322"/>
<dbReference type="InterPro" id="IPR014048">
    <property type="entry name" value="MethylDNA_cys_MeTrfase_DNA-bd"/>
</dbReference>
<dbReference type="InterPro" id="IPR036217">
    <property type="entry name" value="MethylDNA_cys_MeTrfase_DNAb"/>
</dbReference>
<keyword evidence="11" id="KW-1185">Reference proteome</keyword>
<evidence type="ECO:0000259" key="9">
    <source>
        <dbReference type="Pfam" id="PF01035"/>
    </source>
</evidence>
<evidence type="ECO:0000256" key="2">
    <source>
        <dbReference type="ARBA" id="ARBA00008711"/>
    </source>
</evidence>
<dbReference type="PANTHER" id="PTHR10815">
    <property type="entry name" value="METHYLATED-DNA--PROTEIN-CYSTEINE METHYLTRANSFERASE"/>
    <property type="match status" value="1"/>
</dbReference>
<dbReference type="EC" id="2.1.1.63" evidence="3"/>
<dbReference type="EMBL" id="FOYM01000032">
    <property type="protein sequence ID" value="SFR14520.1"/>
    <property type="molecule type" value="Genomic_DNA"/>
</dbReference>
<comment type="similarity">
    <text evidence="2">Belongs to the MGMT family.</text>
</comment>
<evidence type="ECO:0000256" key="1">
    <source>
        <dbReference type="ARBA" id="ARBA00001286"/>
    </source>
</evidence>
<dbReference type="PANTHER" id="PTHR10815:SF13">
    <property type="entry name" value="METHYLATED-DNA--PROTEIN-CYSTEINE METHYLTRANSFERASE"/>
    <property type="match status" value="1"/>
</dbReference>
<proteinExistence type="inferred from homology"/>
<evidence type="ECO:0000256" key="7">
    <source>
        <dbReference type="ARBA" id="ARBA00023204"/>
    </source>
</evidence>
<sequence length="181" mass="19212">MRVWTMRTPAGWVGAARTGNGLAALTLPVPSAEESIKHLSGLGVAGGYVMAPPGAGDELAGLEEALNRYYNGERTEFEFPVDWSVYSSFQQKVLRVVHGIGYGSLLSYGQVAALAGYPRAARAVGGALGSNRMLLVIPCHRVIRGDGSLGGFGGRPEWKRRLLATEGLVPGPDGRYPLCEI</sequence>
<dbReference type="SUPFAM" id="SSF46767">
    <property type="entry name" value="Methylated DNA-protein cysteine methyltransferase, C-terminal domain"/>
    <property type="match status" value="1"/>
</dbReference>
<name>A0A1I6E9W5_9FIRM</name>
<dbReference type="NCBIfam" id="TIGR00589">
    <property type="entry name" value="ogt"/>
    <property type="match status" value="1"/>
</dbReference>
<dbReference type="RefSeq" id="WP_092486549.1">
    <property type="nucleotide sequence ID" value="NZ_FOYM01000032.1"/>
</dbReference>
<dbReference type="GO" id="GO:0006281">
    <property type="term" value="P:DNA repair"/>
    <property type="evidence" value="ECO:0007669"/>
    <property type="project" value="UniProtKB-KW"/>
</dbReference>
<dbReference type="OrthoDB" id="9789813at2"/>
<comment type="catalytic activity">
    <reaction evidence="8">
        <text>a 6-O-methyl-2'-deoxyguanosine in DNA + L-cysteinyl-[protein] = S-methyl-L-cysteinyl-[protein] + a 2'-deoxyguanosine in DNA</text>
        <dbReference type="Rhea" id="RHEA:24000"/>
        <dbReference type="Rhea" id="RHEA-COMP:10131"/>
        <dbReference type="Rhea" id="RHEA-COMP:10132"/>
        <dbReference type="Rhea" id="RHEA-COMP:11367"/>
        <dbReference type="Rhea" id="RHEA-COMP:11368"/>
        <dbReference type="ChEBI" id="CHEBI:29950"/>
        <dbReference type="ChEBI" id="CHEBI:82612"/>
        <dbReference type="ChEBI" id="CHEBI:85445"/>
        <dbReference type="ChEBI" id="CHEBI:85448"/>
        <dbReference type="EC" id="2.1.1.63"/>
    </reaction>
</comment>
<dbReference type="InterPro" id="IPR036388">
    <property type="entry name" value="WH-like_DNA-bd_sf"/>
</dbReference>
<dbReference type="GO" id="GO:0003908">
    <property type="term" value="F:methylated-DNA-[protein]-cysteine S-methyltransferase activity"/>
    <property type="evidence" value="ECO:0007669"/>
    <property type="project" value="UniProtKB-EC"/>
</dbReference>
<gene>
    <name evidence="10" type="ORF">SAMN05660706_1322</name>
</gene>
<keyword evidence="4 10" id="KW-0489">Methyltransferase</keyword>
<keyword evidence="5 10" id="KW-0808">Transferase</keyword>
<evidence type="ECO:0000313" key="10">
    <source>
        <dbReference type="EMBL" id="SFR14520.1"/>
    </source>
</evidence>
<dbReference type="InterPro" id="IPR001497">
    <property type="entry name" value="MethylDNA_cys_MeTrfase_AS"/>
</dbReference>
<dbReference type="InterPro" id="IPR036631">
    <property type="entry name" value="MGMT_N_sf"/>
</dbReference>
<evidence type="ECO:0000256" key="4">
    <source>
        <dbReference type="ARBA" id="ARBA00022603"/>
    </source>
</evidence>
<feature type="domain" description="Methylated-DNA-[protein]-cysteine S-methyltransferase DNA binding" evidence="9">
    <location>
        <begin position="88"/>
        <end position="167"/>
    </location>
</feature>
<evidence type="ECO:0000256" key="3">
    <source>
        <dbReference type="ARBA" id="ARBA00011918"/>
    </source>
</evidence>
<dbReference type="FunFam" id="1.10.10.10:FF:000214">
    <property type="entry name" value="Methylated-DNA--protein-cysteine methyltransferase"/>
    <property type="match status" value="1"/>
</dbReference>